<dbReference type="InterPro" id="IPR023214">
    <property type="entry name" value="HAD_sf"/>
</dbReference>
<dbReference type="VEuPathDB" id="TriTrypDB:ECC02_008322"/>
<protein>
    <recommendedName>
        <fullName evidence="1">Mitochondrial import inner membrane translocase subunit TIM50</fullName>
    </recommendedName>
</protein>
<proteinExistence type="inferred from homology"/>
<dbReference type="InterPro" id="IPR036412">
    <property type="entry name" value="HAD-like_sf"/>
</dbReference>
<comment type="function">
    <text evidence="1">Essential component of the TIM23 complex, a complex that mediates the translocation of transit peptide-containing proteins across the mitochondrial inner membrane.</text>
</comment>
<reference evidence="4 5" key="1">
    <citation type="journal article" date="2018" name="Microb. Genom.">
        <title>Expanding an expanded genome: long-read sequencing of Trypanosoma cruzi.</title>
        <authorList>
            <person name="Berna L."/>
            <person name="Rodriguez M."/>
            <person name="Chiribao M.L."/>
            <person name="Parodi-Talice A."/>
            <person name="Pita S."/>
            <person name="Rijo G."/>
            <person name="Alvarez-Valin F."/>
            <person name="Robello C."/>
        </authorList>
    </citation>
    <scope>NUCLEOTIDE SEQUENCE [LARGE SCALE GENOMIC DNA]</scope>
    <source>
        <strain evidence="4 5">Dm28c</strain>
    </source>
</reference>
<dbReference type="PROSITE" id="PS50969">
    <property type="entry name" value="FCP1"/>
    <property type="match status" value="1"/>
</dbReference>
<name>A0A2V2V0F1_TRYCR</name>
<dbReference type="VEuPathDB" id="TriTrypDB:TCSYLVIO_007685"/>
<dbReference type="VEuPathDB" id="TriTrypDB:Tc_MARK_3811"/>
<dbReference type="PANTHER" id="PTHR12210">
    <property type="entry name" value="DULLARD PROTEIN PHOSPHATASE"/>
    <property type="match status" value="1"/>
</dbReference>
<dbReference type="SMART" id="SM00577">
    <property type="entry name" value="CPDc"/>
    <property type="match status" value="1"/>
</dbReference>
<comment type="similarity">
    <text evidence="1">Belongs to the TIM50 family.</text>
</comment>
<keyword evidence="1" id="KW-0813">Transport</keyword>
<evidence type="ECO:0000313" key="5">
    <source>
        <dbReference type="Proteomes" id="UP000246121"/>
    </source>
</evidence>
<dbReference type="VEuPathDB" id="TriTrypDB:C4B63_54g5"/>
<keyword evidence="1" id="KW-0653">Protein transport</keyword>
<dbReference type="GO" id="GO:0005744">
    <property type="term" value="C:TIM23 mitochondrial import inner membrane translocase complex"/>
    <property type="evidence" value="ECO:0007669"/>
    <property type="project" value="UniProtKB-UniRule"/>
</dbReference>
<feature type="region of interest" description="Disordered" evidence="2">
    <location>
        <begin position="1"/>
        <end position="34"/>
    </location>
</feature>
<dbReference type="AlphaFoldDB" id="A0A2V2V0F1"/>
<dbReference type="VEuPathDB" id="TriTrypDB:TCDM_03710"/>
<dbReference type="Gene3D" id="3.40.50.1000">
    <property type="entry name" value="HAD superfamily/HAD-like"/>
    <property type="match status" value="1"/>
</dbReference>
<keyword evidence="1" id="KW-0496">Mitochondrion</keyword>
<comment type="subunit">
    <text evidence="1">Component of the TIM23 complex.</text>
</comment>
<dbReference type="VEuPathDB" id="TriTrypDB:TcCLB.506247.190"/>
<accession>A0A2V2V0F1</accession>
<evidence type="ECO:0000256" key="2">
    <source>
        <dbReference type="SAM" id="MobiDB-lite"/>
    </source>
</evidence>
<dbReference type="SUPFAM" id="SSF56784">
    <property type="entry name" value="HAD-like"/>
    <property type="match status" value="1"/>
</dbReference>
<comment type="subcellular location">
    <subcellularLocation>
        <location evidence="1">Mitochondrion inner membrane</location>
        <topology evidence="1">Single-pass membrane protein</topology>
    </subcellularLocation>
</comment>
<evidence type="ECO:0000259" key="3">
    <source>
        <dbReference type="PROSITE" id="PS50969"/>
    </source>
</evidence>
<evidence type="ECO:0000313" key="4">
    <source>
        <dbReference type="EMBL" id="PWU89985.1"/>
    </source>
</evidence>
<comment type="caution">
    <text evidence="4">The sequence shown here is derived from an EMBL/GenBank/DDBJ whole genome shotgun (WGS) entry which is preliminary data.</text>
</comment>
<dbReference type="VEuPathDB" id="TriTrypDB:TcBrA4_0098070"/>
<dbReference type="EMBL" id="PRFA01000054">
    <property type="protein sequence ID" value="PWU89985.1"/>
    <property type="molecule type" value="Genomic_DNA"/>
</dbReference>
<dbReference type="CDD" id="cd07521">
    <property type="entry name" value="HAD_FCP1-like"/>
    <property type="match status" value="1"/>
</dbReference>
<feature type="region of interest" description="Disordered" evidence="2">
    <location>
        <begin position="241"/>
        <end position="270"/>
    </location>
</feature>
<organism evidence="4 5">
    <name type="scientific">Trypanosoma cruzi</name>
    <dbReference type="NCBI Taxonomy" id="5693"/>
    <lineage>
        <taxon>Eukaryota</taxon>
        <taxon>Discoba</taxon>
        <taxon>Euglenozoa</taxon>
        <taxon>Kinetoplastea</taxon>
        <taxon>Metakinetoplastina</taxon>
        <taxon>Trypanosomatida</taxon>
        <taxon>Trypanosomatidae</taxon>
        <taxon>Trypanosoma</taxon>
        <taxon>Schizotrypanum</taxon>
    </lineage>
</organism>
<gene>
    <name evidence="4" type="ORF">C4B63_54g5</name>
</gene>
<dbReference type="VEuPathDB" id="TriTrypDB:C3747_62g135"/>
<dbReference type="InterPro" id="IPR004274">
    <property type="entry name" value="FCP1_dom"/>
</dbReference>
<feature type="domain" description="FCP1 homology" evidence="3">
    <location>
        <begin position="49"/>
        <end position="190"/>
    </location>
</feature>
<feature type="compositionally biased region" description="Gly residues" evidence="2">
    <location>
        <begin position="261"/>
        <end position="270"/>
    </location>
</feature>
<dbReference type="VEuPathDB" id="TriTrypDB:TcCLB.511467.30"/>
<dbReference type="GO" id="GO:0015031">
    <property type="term" value="P:protein transport"/>
    <property type="evidence" value="ECO:0007669"/>
    <property type="project" value="UniProtKB-KW"/>
</dbReference>
<dbReference type="Proteomes" id="UP000246121">
    <property type="component" value="Unassembled WGS sequence"/>
</dbReference>
<evidence type="ECO:0000256" key="1">
    <source>
        <dbReference type="RuleBase" id="RU365079"/>
    </source>
</evidence>
<keyword evidence="1" id="KW-0811">Translocation</keyword>
<dbReference type="VEuPathDB" id="TriTrypDB:TcCL_ESM01136"/>
<dbReference type="VEuPathDB" id="TriTrypDB:TcG_08897"/>
<sequence length="270" mass="30382">MTTPPRQRIRGASFKQEYQSAVARRPRQRAPSMNQELNSKWVLPEQDPRYRGKLTLALDLDETLVYAREGPLYARPGLDEFFKLCREKCVEVVVWTAGLRAYAQAIIRNIDKGRVICHCIYRHSKWFTGYAGYQKDLSALGRPLDRVLIIENTPDCIRGYQQNGILVEDYEGGEAPDNTIPALIDLVRNLCDSSMTVPQFIVSCPMLKHASIQTDLGDFINVYKLDVAVWKPGEHVRINRDLAPSAGRASQDEFPSTTGVARGGVAGTRQ</sequence>
<dbReference type="VEuPathDB" id="TriTrypDB:TcYC6_0068670"/>
<keyword evidence="1" id="KW-0809">Transit peptide</keyword>
<dbReference type="OrthoDB" id="277011at2759"/>
<dbReference type="InterPro" id="IPR050365">
    <property type="entry name" value="TIM50"/>
</dbReference>
<dbReference type="VEuPathDB" id="TriTrypDB:BCY84_19582"/>
<dbReference type="Pfam" id="PF03031">
    <property type="entry name" value="NIF"/>
    <property type="match status" value="1"/>
</dbReference>